<dbReference type="PANTHER" id="PTHR33169:SF14">
    <property type="entry name" value="TRANSCRIPTIONAL REGULATOR RV3488"/>
    <property type="match status" value="1"/>
</dbReference>
<comment type="caution">
    <text evidence="2">The sequence shown here is derived from an EMBL/GenBank/DDBJ whole genome shotgun (WGS) entry which is preliminary data.</text>
</comment>
<dbReference type="Proteomes" id="UP001232973">
    <property type="component" value="Unassembled WGS sequence"/>
</dbReference>
<organism evidence="2 3">
    <name type="scientific">Alicyclobacillus cycloheptanicus</name>
    <dbReference type="NCBI Taxonomy" id="1457"/>
    <lineage>
        <taxon>Bacteria</taxon>
        <taxon>Bacillati</taxon>
        <taxon>Bacillota</taxon>
        <taxon>Bacilli</taxon>
        <taxon>Bacillales</taxon>
        <taxon>Alicyclobacillaceae</taxon>
        <taxon>Alicyclobacillus</taxon>
    </lineage>
</organism>
<evidence type="ECO:0000313" key="2">
    <source>
        <dbReference type="EMBL" id="MDQ0190333.1"/>
    </source>
</evidence>
<keyword evidence="3" id="KW-1185">Reference proteome</keyword>
<proteinExistence type="predicted"/>
<reference evidence="2 3" key="1">
    <citation type="submission" date="2023-07" db="EMBL/GenBank/DDBJ databases">
        <title>Genomic Encyclopedia of Type Strains, Phase IV (KMG-IV): sequencing the most valuable type-strain genomes for metagenomic binning, comparative biology and taxonomic classification.</title>
        <authorList>
            <person name="Goeker M."/>
        </authorList>
    </citation>
    <scope>NUCLEOTIDE SEQUENCE [LARGE SCALE GENOMIC DNA]</scope>
    <source>
        <strain evidence="2 3">DSM 4006</strain>
    </source>
</reference>
<evidence type="ECO:0000259" key="1">
    <source>
        <dbReference type="Pfam" id="PF03551"/>
    </source>
</evidence>
<dbReference type="InterPro" id="IPR036390">
    <property type="entry name" value="WH_DNA-bd_sf"/>
</dbReference>
<dbReference type="PANTHER" id="PTHR33169">
    <property type="entry name" value="PADR-FAMILY TRANSCRIPTIONAL REGULATOR"/>
    <property type="match status" value="1"/>
</dbReference>
<feature type="domain" description="Transcription regulator PadR N-terminal" evidence="1">
    <location>
        <begin position="22"/>
        <end position="93"/>
    </location>
</feature>
<protein>
    <submittedName>
        <fullName evidence="2">Poly-beta-hydroxybutyrate-responsive repressor</fullName>
    </submittedName>
</protein>
<dbReference type="Pfam" id="PF03551">
    <property type="entry name" value="PadR"/>
    <property type="match status" value="1"/>
</dbReference>
<dbReference type="SUPFAM" id="SSF46785">
    <property type="entry name" value="Winged helix' DNA-binding domain"/>
    <property type="match status" value="1"/>
</dbReference>
<gene>
    <name evidence="2" type="ORF">J2S03_002197</name>
</gene>
<dbReference type="InterPro" id="IPR036388">
    <property type="entry name" value="WH-like_DNA-bd_sf"/>
</dbReference>
<dbReference type="InterPro" id="IPR005149">
    <property type="entry name" value="Tscrpt_reg_PadR_N"/>
</dbReference>
<name>A0ABT9XJ75_9BACL</name>
<dbReference type="Gene3D" id="1.10.10.10">
    <property type="entry name" value="Winged helix-like DNA-binding domain superfamily/Winged helix DNA-binding domain"/>
    <property type="match status" value="1"/>
</dbReference>
<evidence type="ECO:0000313" key="3">
    <source>
        <dbReference type="Proteomes" id="UP001232973"/>
    </source>
</evidence>
<accession>A0ABT9XJ75</accession>
<dbReference type="EMBL" id="JAUSTP010000017">
    <property type="protein sequence ID" value="MDQ0190333.1"/>
    <property type="molecule type" value="Genomic_DNA"/>
</dbReference>
<sequence length="124" mass="14378">MAPFTDDELAGSPPKSLVVAFILLQLVEEPMHGYELMQRLTQCGLEHLDQGNLYRMLRQMEKDQLVVSSWDTSAAGPAKRLYELTEEGKKSLKRHAVQMERYQSLIQQFFNRYASMLNRVMPTR</sequence>
<dbReference type="InterPro" id="IPR052509">
    <property type="entry name" value="Metal_resp_DNA-bind_regulator"/>
</dbReference>
<dbReference type="RefSeq" id="WP_274454664.1">
    <property type="nucleotide sequence ID" value="NZ_CP067097.1"/>
</dbReference>